<feature type="transmembrane region" description="Helical" evidence="5">
    <location>
        <begin position="68"/>
        <end position="87"/>
    </location>
</feature>
<evidence type="ECO:0000256" key="1">
    <source>
        <dbReference type="ARBA" id="ARBA00022475"/>
    </source>
</evidence>
<protein>
    <recommendedName>
        <fullName evidence="8">DUF2585 family protein</fullName>
    </recommendedName>
</protein>
<evidence type="ECO:0000313" key="6">
    <source>
        <dbReference type="EMBL" id="QEG43516.1"/>
    </source>
</evidence>
<dbReference type="GO" id="GO:0005886">
    <property type="term" value="C:plasma membrane"/>
    <property type="evidence" value="ECO:0007669"/>
    <property type="project" value="InterPro"/>
</dbReference>
<evidence type="ECO:0000256" key="3">
    <source>
        <dbReference type="ARBA" id="ARBA00022989"/>
    </source>
</evidence>
<reference evidence="6 7" key="1">
    <citation type="submission" date="2019-08" db="EMBL/GenBank/DDBJ databases">
        <title>Deep-cultivation of Planctomycetes and their phenomic and genomic characterization uncovers novel biology.</title>
        <authorList>
            <person name="Wiegand S."/>
            <person name="Jogler M."/>
            <person name="Boedeker C."/>
            <person name="Pinto D."/>
            <person name="Vollmers J."/>
            <person name="Rivas-Marin E."/>
            <person name="Kohn T."/>
            <person name="Peeters S.H."/>
            <person name="Heuer A."/>
            <person name="Rast P."/>
            <person name="Oberbeckmann S."/>
            <person name="Bunk B."/>
            <person name="Jeske O."/>
            <person name="Meyerdierks A."/>
            <person name="Storesund J.E."/>
            <person name="Kallscheuer N."/>
            <person name="Luecker S."/>
            <person name="Lage O.M."/>
            <person name="Pohl T."/>
            <person name="Merkel B.J."/>
            <person name="Hornburger P."/>
            <person name="Mueller R.-W."/>
            <person name="Bruemmer F."/>
            <person name="Labrenz M."/>
            <person name="Spormann A.M."/>
            <person name="Op den Camp H."/>
            <person name="Overmann J."/>
            <person name="Amann R."/>
            <person name="Jetten M.S.M."/>
            <person name="Mascher T."/>
            <person name="Medema M.H."/>
            <person name="Devos D.P."/>
            <person name="Kaster A.-K."/>
            <person name="Ovreas L."/>
            <person name="Rohde M."/>
            <person name="Galperin M.Y."/>
            <person name="Jogler C."/>
        </authorList>
    </citation>
    <scope>NUCLEOTIDE SEQUENCE [LARGE SCALE GENOMIC DNA]</scope>
    <source>
        <strain evidence="6 7">UC8</strain>
    </source>
</reference>
<dbReference type="KEGG" id="rul:UC8_55670"/>
<dbReference type="EMBL" id="CP042914">
    <property type="protein sequence ID" value="QEG43516.1"/>
    <property type="molecule type" value="Genomic_DNA"/>
</dbReference>
<keyword evidence="4 5" id="KW-0472">Membrane</keyword>
<keyword evidence="3 5" id="KW-1133">Transmembrane helix</keyword>
<evidence type="ECO:0000256" key="5">
    <source>
        <dbReference type="SAM" id="Phobius"/>
    </source>
</evidence>
<dbReference type="Pfam" id="PF10755">
    <property type="entry name" value="DUF2585"/>
    <property type="match status" value="1"/>
</dbReference>
<evidence type="ECO:0008006" key="8">
    <source>
        <dbReference type="Google" id="ProtNLM"/>
    </source>
</evidence>
<dbReference type="Proteomes" id="UP000325286">
    <property type="component" value="Chromosome"/>
</dbReference>
<proteinExistence type="predicted"/>
<name>A0A5B9R251_9BACT</name>
<dbReference type="RefSeq" id="WP_068129615.1">
    <property type="nucleotide sequence ID" value="NZ_CP042914.1"/>
</dbReference>
<evidence type="ECO:0000256" key="4">
    <source>
        <dbReference type="ARBA" id="ARBA00023136"/>
    </source>
</evidence>
<sequence length="199" mass="22744">MQDPPTQPYQATRRDALQPALVLFAIAAVMTACLWAMGRVWWCEVGDVVPWSWDVWSPHNSQHLIDPYSLSHLEHGLALFLMLHLVAKRWLTQRQMIYIVAIVEAVWEIAENTPWMIERYRTATISLDYFGDSILNSLGDLVMCLIGVQIARKSSWWITVGLLVTLELVSVLWIRDSLLLNILMLTAPSDAIRTWQAGD</sequence>
<accession>A0A5B9R251</accession>
<feature type="transmembrane region" description="Helical" evidence="5">
    <location>
        <begin position="156"/>
        <end position="174"/>
    </location>
</feature>
<keyword evidence="1" id="KW-1003">Cell membrane</keyword>
<organism evidence="6 7">
    <name type="scientific">Roseimaritima ulvae</name>
    <dbReference type="NCBI Taxonomy" id="980254"/>
    <lineage>
        <taxon>Bacteria</taxon>
        <taxon>Pseudomonadati</taxon>
        <taxon>Planctomycetota</taxon>
        <taxon>Planctomycetia</taxon>
        <taxon>Pirellulales</taxon>
        <taxon>Pirellulaceae</taxon>
        <taxon>Roseimaritima</taxon>
    </lineage>
</organism>
<keyword evidence="2 5" id="KW-0812">Transmembrane</keyword>
<keyword evidence="7" id="KW-1185">Reference proteome</keyword>
<feature type="transmembrane region" description="Helical" evidence="5">
    <location>
        <begin position="21"/>
        <end position="42"/>
    </location>
</feature>
<evidence type="ECO:0000256" key="2">
    <source>
        <dbReference type="ARBA" id="ARBA00022692"/>
    </source>
</evidence>
<feature type="transmembrane region" description="Helical" evidence="5">
    <location>
        <begin position="129"/>
        <end position="150"/>
    </location>
</feature>
<dbReference type="AlphaFoldDB" id="A0A5B9R251"/>
<gene>
    <name evidence="6" type="ORF">UC8_55670</name>
</gene>
<evidence type="ECO:0000313" key="7">
    <source>
        <dbReference type="Proteomes" id="UP000325286"/>
    </source>
</evidence>
<dbReference type="InterPro" id="IPR019691">
    <property type="entry name" value="DUF2585"/>
</dbReference>